<proteinExistence type="predicted"/>
<feature type="domain" description="DUF6965" evidence="1">
    <location>
        <begin position="25"/>
        <end position="90"/>
    </location>
</feature>
<dbReference type="GeneID" id="93557358"/>
<dbReference type="Pfam" id="PF22292">
    <property type="entry name" value="DUF6965"/>
    <property type="match status" value="1"/>
</dbReference>
<dbReference type="InterPro" id="IPR054238">
    <property type="entry name" value="DUF6965"/>
</dbReference>
<accession>A0A6N3FMF4</accession>
<reference evidence="2" key="1">
    <citation type="submission" date="2019-11" db="EMBL/GenBank/DDBJ databases">
        <authorList>
            <person name="Feng L."/>
        </authorList>
    </citation>
    <scope>NUCLEOTIDE SEQUENCE</scope>
    <source>
        <strain evidence="2">PclaraLFYP37</strain>
    </source>
</reference>
<sequence>MTEEQEQKPAVEKNPHIYKPAYTKQEVDELTRWFEERMDRLPATLQLNEATAASDLPRTVKALLAVLKVHKENISVTFSGYMSHLDLIRLRLKEQGLE</sequence>
<protein>
    <recommendedName>
        <fullName evidence="1">DUF6965 domain-containing protein</fullName>
    </recommendedName>
</protein>
<evidence type="ECO:0000313" key="2">
    <source>
        <dbReference type="EMBL" id="VYU53254.1"/>
    </source>
</evidence>
<evidence type="ECO:0000259" key="1">
    <source>
        <dbReference type="Pfam" id="PF22292"/>
    </source>
</evidence>
<name>A0A6N3FMF4_9BACT</name>
<organism evidence="2">
    <name type="scientific">Paraprevotella clara</name>
    <dbReference type="NCBI Taxonomy" id="454154"/>
    <lineage>
        <taxon>Bacteria</taxon>
        <taxon>Pseudomonadati</taxon>
        <taxon>Bacteroidota</taxon>
        <taxon>Bacteroidia</taxon>
        <taxon>Bacteroidales</taxon>
        <taxon>Prevotellaceae</taxon>
        <taxon>Paraprevotella</taxon>
    </lineage>
</organism>
<gene>
    <name evidence="2" type="ORF">PCLFYP37_00127</name>
</gene>
<dbReference type="AlphaFoldDB" id="A0A6N3FMF4"/>
<dbReference type="EMBL" id="CACRUT010000023">
    <property type="protein sequence ID" value="VYU53254.1"/>
    <property type="molecule type" value="Genomic_DNA"/>
</dbReference>
<dbReference type="RefSeq" id="WP_008620050.1">
    <property type="nucleotide sequence ID" value="NZ_AP025941.1"/>
</dbReference>